<evidence type="ECO:0000313" key="2">
    <source>
        <dbReference type="Proteomes" id="UP000518266"/>
    </source>
</evidence>
<dbReference type="Proteomes" id="UP000518266">
    <property type="component" value="Unassembled WGS sequence"/>
</dbReference>
<dbReference type="EMBL" id="JAAKFY010000014">
    <property type="protein sequence ID" value="KAF3845672.1"/>
    <property type="molecule type" value="Genomic_DNA"/>
</dbReference>
<name>A0A7J5Y887_DISMA</name>
<sequence>MKSNPKGEEIFKEYDKTKTLSDATRRQMINILVAEMTESYGPNFKDGPTTERESLLIGEQLFGEECREALSIIRHSTTTAVVKDKMRATFEYRQKLIHDQDATSSVLDVFHRFLDIPEL</sequence>
<keyword evidence="2" id="KW-1185">Reference proteome</keyword>
<accession>A0A7J5Y887</accession>
<gene>
    <name evidence="1" type="ORF">F7725_002750</name>
</gene>
<reference evidence="1 2" key="1">
    <citation type="submission" date="2020-03" db="EMBL/GenBank/DDBJ databases">
        <title>Dissostichus mawsoni Genome sequencing and assembly.</title>
        <authorList>
            <person name="Park H."/>
        </authorList>
    </citation>
    <scope>NUCLEOTIDE SEQUENCE [LARGE SCALE GENOMIC DNA]</scope>
    <source>
        <strain evidence="1">DM0001</strain>
        <tissue evidence="1">Muscle</tissue>
    </source>
</reference>
<dbReference type="PANTHER" id="PTHR31025">
    <property type="entry name" value="SI:CH211-196P9.1-RELATED"/>
    <property type="match status" value="1"/>
</dbReference>
<comment type="caution">
    <text evidence="1">The sequence shown here is derived from an EMBL/GenBank/DDBJ whole genome shotgun (WGS) entry which is preliminary data.</text>
</comment>
<organism evidence="1 2">
    <name type="scientific">Dissostichus mawsoni</name>
    <name type="common">Antarctic cod</name>
    <dbReference type="NCBI Taxonomy" id="36200"/>
    <lineage>
        <taxon>Eukaryota</taxon>
        <taxon>Metazoa</taxon>
        <taxon>Chordata</taxon>
        <taxon>Craniata</taxon>
        <taxon>Vertebrata</taxon>
        <taxon>Euteleostomi</taxon>
        <taxon>Actinopterygii</taxon>
        <taxon>Neopterygii</taxon>
        <taxon>Teleostei</taxon>
        <taxon>Neoteleostei</taxon>
        <taxon>Acanthomorphata</taxon>
        <taxon>Eupercaria</taxon>
        <taxon>Perciformes</taxon>
        <taxon>Notothenioidei</taxon>
        <taxon>Nototheniidae</taxon>
        <taxon>Dissostichus</taxon>
    </lineage>
</organism>
<feature type="non-terminal residue" evidence="1">
    <location>
        <position position="1"/>
    </location>
</feature>
<dbReference type="OrthoDB" id="8940309at2759"/>
<proteinExistence type="predicted"/>
<evidence type="ECO:0000313" key="1">
    <source>
        <dbReference type="EMBL" id="KAF3845672.1"/>
    </source>
</evidence>
<dbReference type="PANTHER" id="PTHR31025:SF29">
    <property type="entry name" value="SI:CH211-196P9.1"/>
    <property type="match status" value="1"/>
</dbReference>
<protein>
    <submittedName>
        <fullName evidence="1">Uncharacterized protein</fullName>
    </submittedName>
</protein>
<dbReference type="AlphaFoldDB" id="A0A7J5Y887"/>